<comment type="cofactor">
    <cofactor evidence="2">
        <name>[4Fe-4S] cluster</name>
        <dbReference type="ChEBI" id="CHEBI:49883"/>
    </cofactor>
</comment>
<dbReference type="NCBIfam" id="NF009520">
    <property type="entry name" value="PRK12881.1"/>
    <property type="match status" value="1"/>
</dbReference>
<dbReference type="AlphaFoldDB" id="A0AAJ5ZGN7"/>
<comment type="pathway">
    <text evidence="4">Organic acid metabolism; propanoate degradation.</text>
</comment>
<protein>
    <recommendedName>
        <fullName evidence="14">Aconitate hydratase</fullName>
        <shortName evidence="14">Aconitase</shortName>
        <ecNumber evidence="14">4.2.1.3</ecNumber>
    </recommendedName>
</protein>
<reference evidence="19" key="3">
    <citation type="submission" date="2023-06" db="EMBL/GenBank/DDBJ databases">
        <title>Pangenomics reveal diversification of enzyme families and niche specialization in globally abundant SAR202 bacteria.</title>
        <authorList>
            <person name="Saw J.H.W."/>
        </authorList>
    </citation>
    <scope>NUCLEOTIDE SEQUENCE [LARGE SCALE GENOMIC DNA]</scope>
    <source>
        <strain evidence="19">JH1073</strain>
    </source>
</reference>
<dbReference type="SUPFAM" id="SSF53732">
    <property type="entry name" value="Aconitase iron-sulfur domain"/>
    <property type="match status" value="1"/>
</dbReference>
<dbReference type="GO" id="GO:0046872">
    <property type="term" value="F:metal ion binding"/>
    <property type="evidence" value="ECO:0007669"/>
    <property type="project" value="UniProtKB-KW"/>
</dbReference>
<evidence type="ECO:0000256" key="3">
    <source>
        <dbReference type="ARBA" id="ARBA00004717"/>
    </source>
</evidence>
<evidence type="ECO:0000313" key="20">
    <source>
        <dbReference type="Proteomes" id="UP001321249"/>
    </source>
</evidence>
<dbReference type="GO" id="GO:0051539">
    <property type="term" value="F:4 iron, 4 sulfur cluster binding"/>
    <property type="evidence" value="ECO:0007669"/>
    <property type="project" value="UniProtKB-KW"/>
</dbReference>
<keyword evidence="10 14" id="KW-0408">Iron</keyword>
<dbReference type="Pfam" id="PF00330">
    <property type="entry name" value="Aconitase"/>
    <property type="match status" value="1"/>
</dbReference>
<reference evidence="19 20" key="1">
    <citation type="submission" date="2019-11" db="EMBL/GenBank/DDBJ databases">
        <authorList>
            <person name="Cho J.-C."/>
        </authorList>
    </citation>
    <scope>NUCLEOTIDE SEQUENCE [LARGE SCALE GENOMIC DNA]</scope>
    <source>
        <strain evidence="18 19">JH1073</strain>
        <strain evidence="17 20">JH702</strain>
    </source>
</reference>
<evidence type="ECO:0000256" key="14">
    <source>
        <dbReference type="RuleBase" id="RU361275"/>
    </source>
</evidence>
<keyword evidence="9" id="KW-0694">RNA-binding</keyword>
<dbReference type="NCBIfam" id="TIGR01341">
    <property type="entry name" value="aconitase_1"/>
    <property type="match status" value="1"/>
</dbReference>
<dbReference type="InterPro" id="IPR006249">
    <property type="entry name" value="Aconitase/IRP2"/>
</dbReference>
<dbReference type="Gene3D" id="6.10.190.10">
    <property type="match status" value="1"/>
</dbReference>
<keyword evidence="12 14" id="KW-0456">Lyase</keyword>
<comment type="catalytic activity">
    <reaction evidence="1">
        <text>(2S,3R)-3-hydroxybutane-1,2,3-tricarboxylate = 2-methyl-cis-aconitate + H2O</text>
        <dbReference type="Rhea" id="RHEA:17941"/>
        <dbReference type="ChEBI" id="CHEBI:15377"/>
        <dbReference type="ChEBI" id="CHEBI:57429"/>
        <dbReference type="ChEBI" id="CHEBI:57872"/>
        <dbReference type="EC" id="4.2.1.99"/>
    </reaction>
</comment>
<evidence type="ECO:0000313" key="17">
    <source>
        <dbReference type="EMBL" id="MDG0866251.1"/>
    </source>
</evidence>
<feature type="domain" description="Aconitase/3-isopropylmalate dehydratase large subunit alpha/beta/alpha" evidence="15">
    <location>
        <begin position="80"/>
        <end position="559"/>
    </location>
</feature>
<dbReference type="CDD" id="cd01586">
    <property type="entry name" value="AcnA_IRP"/>
    <property type="match status" value="1"/>
</dbReference>
<evidence type="ECO:0000256" key="11">
    <source>
        <dbReference type="ARBA" id="ARBA00023014"/>
    </source>
</evidence>
<evidence type="ECO:0000256" key="10">
    <source>
        <dbReference type="ARBA" id="ARBA00023004"/>
    </source>
</evidence>
<dbReference type="InterPro" id="IPR015931">
    <property type="entry name" value="Acnase/IPM_dHydase_lsu_aba_1/3"/>
</dbReference>
<evidence type="ECO:0000256" key="6">
    <source>
        <dbReference type="ARBA" id="ARBA00011245"/>
    </source>
</evidence>
<dbReference type="InterPro" id="IPR000573">
    <property type="entry name" value="AconitaseA/IPMdHydase_ssu_swvl"/>
</dbReference>
<dbReference type="EMBL" id="WMBE01000001">
    <property type="protein sequence ID" value="MDG0866251.1"/>
    <property type="molecule type" value="Genomic_DNA"/>
</dbReference>
<name>A0AAJ5ZGN7_9CHLR</name>
<evidence type="ECO:0000256" key="7">
    <source>
        <dbReference type="ARBA" id="ARBA00022532"/>
    </source>
</evidence>
<evidence type="ECO:0000256" key="8">
    <source>
        <dbReference type="ARBA" id="ARBA00022723"/>
    </source>
</evidence>
<comment type="catalytic activity">
    <reaction evidence="13 14">
        <text>citrate = D-threo-isocitrate</text>
        <dbReference type="Rhea" id="RHEA:10336"/>
        <dbReference type="ChEBI" id="CHEBI:15562"/>
        <dbReference type="ChEBI" id="CHEBI:16947"/>
        <dbReference type="EC" id="4.2.1.3"/>
    </reaction>
</comment>
<proteinExistence type="inferred from homology"/>
<accession>A0AAJ5ZGN7</accession>
<evidence type="ECO:0000256" key="5">
    <source>
        <dbReference type="ARBA" id="ARBA00007185"/>
    </source>
</evidence>
<dbReference type="GO" id="GO:0047456">
    <property type="term" value="F:2-methylisocitrate dehydratase activity"/>
    <property type="evidence" value="ECO:0007669"/>
    <property type="project" value="UniProtKB-EC"/>
</dbReference>
<comment type="pathway">
    <text evidence="3">Carbohydrate metabolism; tricarboxylic acid cycle; isocitrate from oxaloacetate: step 2/2.</text>
</comment>
<keyword evidence="8" id="KW-0479">Metal-binding</keyword>
<dbReference type="Pfam" id="PF00694">
    <property type="entry name" value="Aconitase_C"/>
    <property type="match status" value="1"/>
</dbReference>
<evidence type="ECO:0000256" key="4">
    <source>
        <dbReference type="ARBA" id="ARBA00005026"/>
    </source>
</evidence>
<comment type="subunit">
    <text evidence="6">Monomer.</text>
</comment>
<dbReference type="EC" id="4.2.1.3" evidence="14"/>
<dbReference type="InterPro" id="IPR001030">
    <property type="entry name" value="Acoase/IPM_deHydtase_lsu_aba"/>
</dbReference>
<dbReference type="GO" id="GO:0003994">
    <property type="term" value="F:aconitate hydratase activity"/>
    <property type="evidence" value="ECO:0007669"/>
    <property type="project" value="UniProtKB-EC"/>
</dbReference>
<dbReference type="PROSITE" id="PS00450">
    <property type="entry name" value="ACONITASE_1"/>
    <property type="match status" value="1"/>
</dbReference>
<dbReference type="SUPFAM" id="SSF52016">
    <property type="entry name" value="LeuD/IlvD-like"/>
    <property type="match status" value="1"/>
</dbReference>
<keyword evidence="11 14" id="KW-0411">Iron-sulfur</keyword>
<evidence type="ECO:0000259" key="15">
    <source>
        <dbReference type="Pfam" id="PF00330"/>
    </source>
</evidence>
<comment type="similarity">
    <text evidence="5 14">Belongs to the aconitase/IPM isomerase family.</text>
</comment>
<dbReference type="Gene3D" id="3.30.499.10">
    <property type="entry name" value="Aconitase, domain 3"/>
    <property type="match status" value="2"/>
</dbReference>
<gene>
    <name evidence="18" type="primary">acnA</name>
    <name evidence="17" type="ORF">GKO46_04090</name>
    <name evidence="18" type="ORF">GKO48_05170</name>
</gene>
<dbReference type="GO" id="GO:0003723">
    <property type="term" value="F:RNA binding"/>
    <property type="evidence" value="ECO:0007669"/>
    <property type="project" value="UniProtKB-KW"/>
</dbReference>
<feature type="domain" description="Aconitase A/isopropylmalate dehydratase small subunit swivel" evidence="16">
    <location>
        <begin position="694"/>
        <end position="816"/>
    </location>
</feature>
<dbReference type="Gene3D" id="3.20.19.10">
    <property type="entry name" value="Aconitase, domain 4"/>
    <property type="match status" value="1"/>
</dbReference>
<keyword evidence="7" id="KW-0816">Tricarboxylic acid cycle</keyword>
<sequence>MSPESTSFDAKRSFETADGTVNYYDLSVLEDAGLVDIAKTPYSIRVLLENALRKADGGPATDDHVKLVASWRPDNKPVSEFPYMPGRVVLQDFTGVPVVVDIAAMRDAVKNAGGDSSIINPIVRSDMVIDHSVQVDYFSNAGALAMNIEREFERNTERYQLLKWAQGAFDNLKIIPPGAGIVHQVNLEFLAEAILSEETADGGRVAFPDTCVGTDSHTTMVNGLGVLGWGVGGIEAEAVMLGQPYYMVVPEVVGVRLTGELPEGATATDLVLGIVQMLREEGVVEKFVEFYGPALDGLPLADRATIANMAPEYGATCGFFPIDDQTLKYMRDTGRDDSTVELAEKYAKANSFFYDPVNEPEYSVSLSFDLSSTVPALAGPKRPQDRLALAEVGDNFTSSFANASDHKHEVEVDGEKGAVGDGSVVIAAITSCTNTSNPSVMVGAGLLARNARKRGLNRKPWVKTSLAPGSTVVTRYLEAAGLNEDLDALGFNTVGYGCTTCIGNSGPLPQSVADAVNDNELTAAAVVSGNRNFEGRVHPQVKANYLASPVLVVAYSLVGKVDTDLVHQPLGQDDQGEDVYLKDIWPSQKDIADTIANSLTADMFNEQYGTVFAGSQEWQDLPAPSGMNFDWDRESTYIQEPPYFENFGDEPTVRPEVMGARVLVGFGDSVTTDHISPAGAIPPSAPGGQFLVGNDVPRREFNSYGSRRGNHDVMVRGTFGNIRLRNKLTPDMEGDWTVHQPDGEQMRIFEASEKYQAEGVPLIVLAGKEYGTGSSRDWAAKGPMLLGVRVVIAESLERIHRSNLIGMGVLPLVYTNGDTAESLGLDGSESYDIPGIGNSVEPGSTITVTATSSDGSVTKFDALVRIDTAIENEYYRNGGLLPYVLRQMMAEA</sequence>
<dbReference type="NCBIfam" id="NF006757">
    <property type="entry name" value="PRK09277.1"/>
    <property type="match status" value="1"/>
</dbReference>
<dbReference type="GO" id="GO:0019679">
    <property type="term" value="P:propionate metabolic process, methylcitrate cycle"/>
    <property type="evidence" value="ECO:0007669"/>
    <property type="project" value="UniProtKB-ARBA"/>
</dbReference>
<keyword evidence="19" id="KW-1185">Reference proteome</keyword>
<dbReference type="InterPro" id="IPR015928">
    <property type="entry name" value="Aconitase/3IPM_dehydase_swvl"/>
</dbReference>
<dbReference type="PRINTS" id="PR00415">
    <property type="entry name" value="ACONITASE"/>
</dbReference>
<evidence type="ECO:0000256" key="12">
    <source>
        <dbReference type="ARBA" id="ARBA00023239"/>
    </source>
</evidence>
<comment type="function">
    <text evidence="14">Catalyzes the isomerization of citrate to isocitrate via cis-aconitate.</text>
</comment>
<dbReference type="PROSITE" id="PS01244">
    <property type="entry name" value="ACONITASE_2"/>
    <property type="match status" value="1"/>
</dbReference>
<evidence type="ECO:0000256" key="1">
    <source>
        <dbReference type="ARBA" id="ARBA00000118"/>
    </source>
</evidence>
<dbReference type="InterPro" id="IPR018136">
    <property type="entry name" value="Aconitase_4Fe-4S_BS"/>
</dbReference>
<dbReference type="Proteomes" id="UP001321249">
    <property type="component" value="Unassembled WGS sequence"/>
</dbReference>
<dbReference type="FunFam" id="3.30.499.10:FF:000002">
    <property type="entry name" value="Aconitate hydratase"/>
    <property type="match status" value="1"/>
</dbReference>
<keyword evidence="14" id="KW-0004">4Fe-4S</keyword>
<dbReference type="FunFam" id="3.20.19.10:FF:000001">
    <property type="entry name" value="Aconitate hydratase"/>
    <property type="match status" value="1"/>
</dbReference>
<evidence type="ECO:0000313" key="19">
    <source>
        <dbReference type="Proteomes" id="UP001219901"/>
    </source>
</evidence>
<dbReference type="GO" id="GO:0006099">
    <property type="term" value="P:tricarboxylic acid cycle"/>
    <property type="evidence" value="ECO:0007669"/>
    <property type="project" value="UniProtKB-KW"/>
</dbReference>
<dbReference type="EMBL" id="CP046147">
    <property type="protein sequence ID" value="WFG39030.1"/>
    <property type="molecule type" value="Genomic_DNA"/>
</dbReference>
<evidence type="ECO:0000256" key="2">
    <source>
        <dbReference type="ARBA" id="ARBA00001966"/>
    </source>
</evidence>
<reference evidence="18" key="2">
    <citation type="journal article" date="2023" name="Nat. Commun.">
        <title>Cultivation of marine bacteria of the SAR202 clade.</title>
        <authorList>
            <person name="Lim Y."/>
            <person name="Seo J.H."/>
            <person name="Giovannoni S.J."/>
            <person name="Kang I."/>
            <person name="Cho J.C."/>
        </authorList>
    </citation>
    <scope>NUCLEOTIDE SEQUENCE</scope>
    <source>
        <strain evidence="18">JH1073</strain>
    </source>
</reference>
<dbReference type="InterPro" id="IPR036008">
    <property type="entry name" value="Aconitase_4Fe-4S_dom"/>
</dbReference>
<dbReference type="Proteomes" id="UP001219901">
    <property type="component" value="Chromosome"/>
</dbReference>
<dbReference type="FunFam" id="3.30.499.10:FF:000020">
    <property type="entry name" value="Aconitate hydratase A"/>
    <property type="match status" value="1"/>
</dbReference>
<dbReference type="PANTHER" id="PTHR11670">
    <property type="entry name" value="ACONITASE/IRON-RESPONSIVE ELEMENT FAMILY MEMBER"/>
    <property type="match status" value="1"/>
</dbReference>
<evidence type="ECO:0000256" key="13">
    <source>
        <dbReference type="ARBA" id="ARBA00023501"/>
    </source>
</evidence>
<organism evidence="18 19">
    <name type="scientific">Candidatus Lucifugimonas marina</name>
    <dbReference type="NCBI Taxonomy" id="3038979"/>
    <lineage>
        <taxon>Bacteria</taxon>
        <taxon>Bacillati</taxon>
        <taxon>Chloroflexota</taxon>
        <taxon>Dehalococcoidia</taxon>
        <taxon>SAR202 cluster</taxon>
        <taxon>Candidatus Lucifugimonadales</taxon>
        <taxon>Candidatus Lucifugimonadaceae</taxon>
        <taxon>Candidatus Lucifugimonas</taxon>
    </lineage>
</organism>
<dbReference type="InterPro" id="IPR044137">
    <property type="entry name" value="AcnA_IRP_Swivel"/>
</dbReference>
<dbReference type="RefSeq" id="WP_342822308.1">
    <property type="nucleotide sequence ID" value="NZ_CP046146.1"/>
</dbReference>
<dbReference type="CDD" id="cd01580">
    <property type="entry name" value="AcnA_IRP_Swivel"/>
    <property type="match status" value="1"/>
</dbReference>
<evidence type="ECO:0000256" key="9">
    <source>
        <dbReference type="ARBA" id="ARBA00022884"/>
    </source>
</evidence>
<evidence type="ECO:0000259" key="16">
    <source>
        <dbReference type="Pfam" id="PF00694"/>
    </source>
</evidence>
<evidence type="ECO:0000313" key="18">
    <source>
        <dbReference type="EMBL" id="WFG39030.1"/>
    </source>
</evidence>